<evidence type="ECO:0000256" key="1">
    <source>
        <dbReference type="SAM" id="MobiDB-lite"/>
    </source>
</evidence>
<sequence>MVSVVSSAMALAPLVLSMMARCTEAHTWIDCIDTDRSKIYDQSASYIFGGGSGNGFCEGYGAGYPGRGDIDIGTGYTYKMLKNEAEAGTPVCQSVGANTYSDWRKRISVAPGQTAYFAYLPNGHIVKDKKAVGTQHGVYWTGQAGTSLASSLDMKPENLLNGHTMDYDDGVCGETVDYNGSPSGRAGDGKPCVGSFVVPAGTAPGVYNMVWYWTFWLDDQTAYIDQAQAKGYFGAAYSTCFEVEVTSGGTAAAQTTGASAAQTTSTAAPVTPAPTPAPTPATPAPTPAPTPATPAPMPAPVAKIGVPTPAPAPTPATPAPTPATPAPTPATPAPTPAPVAKTGAPIVGAAVPLVGAAAPTADDSAAGTVAPEPVDGSDDDGLPTAKYGLGVVATVHPANDSSASANSSSGSVSDAGDVGQASQEEPSPPSVVVTGPASRSESGSGSRNPGSASATTMENATSSISAVERWVVLGFALVFGALL</sequence>
<keyword evidence="2" id="KW-0732">Signal</keyword>
<feature type="compositionally biased region" description="Pro residues" evidence="1">
    <location>
        <begin position="308"/>
        <end position="337"/>
    </location>
</feature>
<organism evidence="3 4">
    <name type="scientific">Phytophthora pseudosyringae</name>
    <dbReference type="NCBI Taxonomy" id="221518"/>
    <lineage>
        <taxon>Eukaryota</taxon>
        <taxon>Sar</taxon>
        <taxon>Stramenopiles</taxon>
        <taxon>Oomycota</taxon>
        <taxon>Peronosporomycetes</taxon>
        <taxon>Peronosporales</taxon>
        <taxon>Peronosporaceae</taxon>
        <taxon>Phytophthora</taxon>
    </lineage>
</organism>
<feature type="compositionally biased region" description="Polar residues" evidence="1">
    <location>
        <begin position="437"/>
        <end position="456"/>
    </location>
</feature>
<gene>
    <name evidence="3" type="ORF">PHYPSEUDO_009614</name>
</gene>
<feature type="chain" id="PRO_5035736146" evidence="2">
    <location>
        <begin position="26"/>
        <end position="483"/>
    </location>
</feature>
<accession>A0A8T1WNB3</accession>
<reference evidence="3" key="1">
    <citation type="submission" date="2021-02" db="EMBL/GenBank/DDBJ databases">
        <authorList>
            <person name="Palmer J.M."/>
        </authorList>
    </citation>
    <scope>NUCLEOTIDE SEQUENCE</scope>
    <source>
        <strain evidence="3">SCRP734</strain>
    </source>
</reference>
<evidence type="ECO:0000313" key="4">
    <source>
        <dbReference type="Proteomes" id="UP000694044"/>
    </source>
</evidence>
<feature type="region of interest" description="Disordered" evidence="1">
    <location>
        <begin position="257"/>
        <end position="339"/>
    </location>
</feature>
<feature type="compositionally biased region" description="Low complexity" evidence="1">
    <location>
        <begin position="398"/>
        <end position="419"/>
    </location>
</feature>
<dbReference type="EMBL" id="JAGDFM010000004">
    <property type="protein sequence ID" value="KAG7393410.1"/>
    <property type="molecule type" value="Genomic_DNA"/>
</dbReference>
<feature type="compositionally biased region" description="Low complexity" evidence="1">
    <location>
        <begin position="257"/>
        <end position="270"/>
    </location>
</feature>
<evidence type="ECO:0000256" key="2">
    <source>
        <dbReference type="SAM" id="SignalP"/>
    </source>
</evidence>
<dbReference type="OrthoDB" id="64281at2759"/>
<keyword evidence="4" id="KW-1185">Reference proteome</keyword>
<dbReference type="Proteomes" id="UP000694044">
    <property type="component" value="Unassembled WGS sequence"/>
</dbReference>
<name>A0A8T1WNB3_9STRA</name>
<comment type="caution">
    <text evidence="3">The sequence shown here is derived from an EMBL/GenBank/DDBJ whole genome shotgun (WGS) entry which is preliminary data.</text>
</comment>
<dbReference type="AlphaFoldDB" id="A0A8T1WNB3"/>
<feature type="compositionally biased region" description="Pro residues" evidence="1">
    <location>
        <begin position="271"/>
        <end position="299"/>
    </location>
</feature>
<feature type="region of interest" description="Disordered" evidence="1">
    <location>
        <begin position="398"/>
        <end position="456"/>
    </location>
</feature>
<evidence type="ECO:0000313" key="3">
    <source>
        <dbReference type="EMBL" id="KAG7393410.1"/>
    </source>
</evidence>
<proteinExistence type="predicted"/>
<feature type="region of interest" description="Disordered" evidence="1">
    <location>
        <begin position="363"/>
        <end position="385"/>
    </location>
</feature>
<feature type="signal peptide" evidence="2">
    <location>
        <begin position="1"/>
        <end position="25"/>
    </location>
</feature>
<protein>
    <submittedName>
        <fullName evidence="3">Uncharacterized protein</fullName>
    </submittedName>
</protein>